<protein>
    <submittedName>
        <fullName evidence="1">Uncharacterized protein</fullName>
    </submittedName>
</protein>
<gene>
    <name evidence="1" type="ORF">SH580_08050</name>
</gene>
<sequence length="158" mass="17949">MHARLVSYLRDNRDQIIENWLTEVDIPAPIESKGLESGVVPYEFFTKALDAVLDLIENGPDAGNNPQVLHLSKFLGVSCDCRERCFGGRVCLELQDAGLHAFMSVFDDEWDAEHEFSPFDRECSKGLINHALSIFFSKEIKLCQQRTFRSDCPFAAYN</sequence>
<dbReference type="Proteomes" id="UP001324993">
    <property type="component" value="Chromosome"/>
</dbReference>
<evidence type="ECO:0000313" key="2">
    <source>
        <dbReference type="Proteomes" id="UP001324993"/>
    </source>
</evidence>
<dbReference type="RefSeq" id="WP_319834497.1">
    <property type="nucleotide sequence ID" value="NZ_CP138858.1"/>
</dbReference>
<accession>A0ABZ0RRP5</accession>
<keyword evidence="2" id="KW-1185">Reference proteome</keyword>
<name>A0ABZ0RRP5_9BACT</name>
<proteinExistence type="predicted"/>
<evidence type="ECO:0000313" key="1">
    <source>
        <dbReference type="EMBL" id="WPJ97660.1"/>
    </source>
</evidence>
<organism evidence="1 2">
    <name type="scientific">Coraliomargarita algicola</name>
    <dbReference type="NCBI Taxonomy" id="3092156"/>
    <lineage>
        <taxon>Bacteria</taxon>
        <taxon>Pseudomonadati</taxon>
        <taxon>Verrucomicrobiota</taxon>
        <taxon>Opitutia</taxon>
        <taxon>Puniceicoccales</taxon>
        <taxon>Coraliomargaritaceae</taxon>
        <taxon>Coraliomargarita</taxon>
    </lineage>
</organism>
<dbReference type="EMBL" id="CP138858">
    <property type="protein sequence ID" value="WPJ97660.1"/>
    <property type="molecule type" value="Genomic_DNA"/>
</dbReference>
<reference evidence="1 2" key="1">
    <citation type="submission" date="2023-11" db="EMBL/GenBank/DDBJ databases">
        <title>Coraliomargarita sp. nov., isolated from marine algae.</title>
        <authorList>
            <person name="Lee J.K."/>
            <person name="Baek J.H."/>
            <person name="Kim J.M."/>
            <person name="Choi D.G."/>
            <person name="Jeon C.O."/>
        </authorList>
    </citation>
    <scope>NUCLEOTIDE SEQUENCE [LARGE SCALE GENOMIC DNA]</scope>
    <source>
        <strain evidence="1 2">J2-16</strain>
    </source>
</reference>